<feature type="non-terminal residue" evidence="1">
    <location>
        <position position="1"/>
    </location>
</feature>
<feature type="non-terminal residue" evidence="1">
    <location>
        <position position="140"/>
    </location>
</feature>
<protein>
    <submittedName>
        <fullName evidence="1">Uncharacterized protein</fullName>
    </submittedName>
</protein>
<reference evidence="1 2" key="1">
    <citation type="submission" date="2020-02" db="EMBL/GenBank/DDBJ databases">
        <title>Draft genome sequence of Haematococcus lacustris strain NIES-144.</title>
        <authorList>
            <person name="Morimoto D."/>
            <person name="Nakagawa S."/>
            <person name="Yoshida T."/>
            <person name="Sawayama S."/>
        </authorList>
    </citation>
    <scope>NUCLEOTIDE SEQUENCE [LARGE SCALE GENOMIC DNA]</scope>
    <source>
        <strain evidence="1 2">NIES-144</strain>
    </source>
</reference>
<evidence type="ECO:0000313" key="2">
    <source>
        <dbReference type="Proteomes" id="UP000485058"/>
    </source>
</evidence>
<gene>
    <name evidence="1" type="ORF">HaLaN_12113</name>
</gene>
<keyword evidence="2" id="KW-1185">Reference proteome</keyword>
<name>A0A699Z985_HAELA</name>
<evidence type="ECO:0000313" key="1">
    <source>
        <dbReference type="EMBL" id="GFH15809.1"/>
    </source>
</evidence>
<accession>A0A699Z985</accession>
<comment type="caution">
    <text evidence="1">The sequence shown here is derived from an EMBL/GenBank/DDBJ whole genome shotgun (WGS) entry which is preliminary data.</text>
</comment>
<sequence length="140" mass="15129">MEQVIVIYFASQYFASLVNSRVAIAQRSMDVLACLPQASGFLDMARASEWAEVAVAAVQFNVSVLSSDGQRLLYTSTPSPVEPACNEVADRRNGDCLMRILGGDRAAFLDLLEHTVDGALWQGTVTPNHVAPGLSRSISR</sequence>
<organism evidence="1 2">
    <name type="scientific">Haematococcus lacustris</name>
    <name type="common">Green alga</name>
    <name type="synonym">Haematococcus pluvialis</name>
    <dbReference type="NCBI Taxonomy" id="44745"/>
    <lineage>
        <taxon>Eukaryota</taxon>
        <taxon>Viridiplantae</taxon>
        <taxon>Chlorophyta</taxon>
        <taxon>core chlorophytes</taxon>
        <taxon>Chlorophyceae</taxon>
        <taxon>CS clade</taxon>
        <taxon>Chlamydomonadales</taxon>
        <taxon>Haematococcaceae</taxon>
        <taxon>Haematococcus</taxon>
    </lineage>
</organism>
<dbReference type="Proteomes" id="UP000485058">
    <property type="component" value="Unassembled WGS sequence"/>
</dbReference>
<proteinExistence type="predicted"/>
<dbReference type="EMBL" id="BLLF01000903">
    <property type="protein sequence ID" value="GFH15809.1"/>
    <property type="molecule type" value="Genomic_DNA"/>
</dbReference>
<dbReference type="AlphaFoldDB" id="A0A699Z985"/>